<organism evidence="3 4">
    <name type="scientific">Leucocoprinus birnbaumii</name>
    <dbReference type="NCBI Taxonomy" id="56174"/>
    <lineage>
        <taxon>Eukaryota</taxon>
        <taxon>Fungi</taxon>
        <taxon>Dikarya</taxon>
        <taxon>Basidiomycota</taxon>
        <taxon>Agaricomycotina</taxon>
        <taxon>Agaricomycetes</taxon>
        <taxon>Agaricomycetidae</taxon>
        <taxon>Agaricales</taxon>
        <taxon>Agaricineae</taxon>
        <taxon>Agaricaceae</taxon>
        <taxon>Leucocoprinus</taxon>
    </lineage>
</organism>
<sequence length="194" mass="22215">MPSSGFWSAKPSTSRQPRLRKAKNAVKKANTAPKSKNRSTASSSPSPQSATQPSSSCVAEVIDVDAIIESEIEPEEDAMIERHVQRQEHEELREDYEELLEGYEYLKTEYINAAQQNIAMYKVIQKLKPSFEILLNYREVAEIAVNILQEQIDACRQERDEWKREYESLSKSRSNDEHPPTGVTTRSQKRRASN</sequence>
<reference evidence="3" key="1">
    <citation type="submission" date="2022-07" db="EMBL/GenBank/DDBJ databases">
        <title>Genome Sequence of Leucocoprinus birnbaumii.</title>
        <authorList>
            <person name="Buettner E."/>
        </authorList>
    </citation>
    <scope>NUCLEOTIDE SEQUENCE</scope>
    <source>
        <strain evidence="3">VT141</strain>
    </source>
</reference>
<feature type="region of interest" description="Disordered" evidence="2">
    <location>
        <begin position="1"/>
        <end position="57"/>
    </location>
</feature>
<evidence type="ECO:0000256" key="2">
    <source>
        <dbReference type="SAM" id="MobiDB-lite"/>
    </source>
</evidence>
<dbReference type="AlphaFoldDB" id="A0AAD5VJ88"/>
<evidence type="ECO:0000313" key="4">
    <source>
        <dbReference type="Proteomes" id="UP001213000"/>
    </source>
</evidence>
<keyword evidence="1" id="KW-0175">Coiled coil</keyword>
<protein>
    <submittedName>
        <fullName evidence="3">Uncharacterized protein</fullName>
    </submittedName>
</protein>
<evidence type="ECO:0000313" key="3">
    <source>
        <dbReference type="EMBL" id="KAJ3561645.1"/>
    </source>
</evidence>
<feature type="compositionally biased region" description="Basic and acidic residues" evidence="2">
    <location>
        <begin position="165"/>
        <end position="179"/>
    </location>
</feature>
<comment type="caution">
    <text evidence="3">The sequence shown here is derived from an EMBL/GenBank/DDBJ whole genome shotgun (WGS) entry which is preliminary data.</text>
</comment>
<feature type="compositionally biased region" description="Low complexity" evidence="2">
    <location>
        <begin position="27"/>
        <end position="56"/>
    </location>
</feature>
<accession>A0AAD5VJ88</accession>
<dbReference type="EMBL" id="JANIEX010000974">
    <property type="protein sequence ID" value="KAJ3561645.1"/>
    <property type="molecule type" value="Genomic_DNA"/>
</dbReference>
<feature type="region of interest" description="Disordered" evidence="2">
    <location>
        <begin position="165"/>
        <end position="194"/>
    </location>
</feature>
<name>A0AAD5VJ88_9AGAR</name>
<gene>
    <name evidence="3" type="ORF">NP233_g10067</name>
</gene>
<proteinExistence type="predicted"/>
<evidence type="ECO:0000256" key="1">
    <source>
        <dbReference type="SAM" id="Coils"/>
    </source>
</evidence>
<feature type="compositionally biased region" description="Polar residues" evidence="2">
    <location>
        <begin position="1"/>
        <end position="16"/>
    </location>
</feature>
<dbReference type="Proteomes" id="UP001213000">
    <property type="component" value="Unassembled WGS sequence"/>
</dbReference>
<keyword evidence="4" id="KW-1185">Reference proteome</keyword>
<feature type="coiled-coil region" evidence="1">
    <location>
        <begin position="82"/>
        <end position="109"/>
    </location>
</feature>
<feature type="compositionally biased region" description="Basic residues" evidence="2">
    <location>
        <begin position="17"/>
        <end position="26"/>
    </location>
</feature>